<evidence type="ECO:0000256" key="1">
    <source>
        <dbReference type="SAM" id="MobiDB-lite"/>
    </source>
</evidence>
<feature type="region of interest" description="Disordered" evidence="1">
    <location>
        <begin position="44"/>
        <end position="80"/>
    </location>
</feature>
<dbReference type="RefSeq" id="XP_002784716.1">
    <property type="nucleotide sequence ID" value="XM_002784670.1"/>
</dbReference>
<feature type="compositionally biased region" description="Basic and acidic residues" evidence="1">
    <location>
        <begin position="1"/>
        <end position="13"/>
    </location>
</feature>
<keyword evidence="3" id="KW-1185">Reference proteome</keyword>
<sequence length="215" mass="23474">MAIPKVDKPHEETSAGPSSSGKKGFTSWISSLLCGGSRANKIDTPVHARTRRNENDYYGSGSSHRDAQPLAVDPSTKGPIRTVYDSRRGRGLPDSFSPHRLANNVEGCQYRSAAGSKVPSGDLLPAVTSRTHPEMRMSSREMRDIFKSMARLADQRRLTGKHVQKGGKLICVGVNKNDLERAHVHVPLSKAYPWLTKSYSYGPIGGTLVTVSFIV</sequence>
<dbReference type="EMBL" id="GG672918">
    <property type="protein sequence ID" value="EER16512.1"/>
    <property type="molecule type" value="Genomic_DNA"/>
</dbReference>
<dbReference type="OMA" id="KKGFTSW"/>
<proteinExistence type="predicted"/>
<evidence type="ECO:0000313" key="2">
    <source>
        <dbReference type="EMBL" id="EER16512.1"/>
    </source>
</evidence>
<dbReference type="Proteomes" id="UP000007800">
    <property type="component" value="Unassembled WGS sequence"/>
</dbReference>
<evidence type="ECO:0000313" key="3">
    <source>
        <dbReference type="Proteomes" id="UP000007800"/>
    </source>
</evidence>
<name>C5KGF6_PERM5</name>
<feature type="compositionally biased region" description="Basic and acidic residues" evidence="1">
    <location>
        <begin position="44"/>
        <end position="55"/>
    </location>
</feature>
<dbReference type="InParanoid" id="C5KGF6"/>
<organism evidence="3">
    <name type="scientific">Perkinsus marinus (strain ATCC 50983 / TXsc)</name>
    <dbReference type="NCBI Taxonomy" id="423536"/>
    <lineage>
        <taxon>Eukaryota</taxon>
        <taxon>Sar</taxon>
        <taxon>Alveolata</taxon>
        <taxon>Perkinsozoa</taxon>
        <taxon>Perkinsea</taxon>
        <taxon>Perkinsida</taxon>
        <taxon>Perkinsidae</taxon>
        <taxon>Perkinsus</taxon>
    </lineage>
</organism>
<reference evidence="2 3" key="1">
    <citation type="submission" date="2008-07" db="EMBL/GenBank/DDBJ databases">
        <authorList>
            <person name="El-Sayed N."/>
            <person name="Caler E."/>
            <person name="Inman J."/>
            <person name="Amedeo P."/>
            <person name="Hass B."/>
            <person name="Wortman J."/>
        </authorList>
    </citation>
    <scope>NUCLEOTIDE SEQUENCE [LARGE SCALE GENOMIC DNA]</scope>
    <source>
        <strain evidence="3">ATCC 50983 / TXsc</strain>
    </source>
</reference>
<protein>
    <submittedName>
        <fullName evidence="2">Uncharacterized protein</fullName>
    </submittedName>
</protein>
<dbReference type="AlphaFoldDB" id="C5KGF6"/>
<feature type="region of interest" description="Disordered" evidence="1">
    <location>
        <begin position="1"/>
        <end position="25"/>
    </location>
</feature>
<accession>C5KGF6</accession>
<gene>
    <name evidence="2" type="ORF">Pmar_PMAR021112</name>
</gene>
<dbReference type="GeneID" id="9063587"/>